<sequence>MEITFGKDTNVILEIAEKNTSVIVRETAGGIVVMIANSKENRLCKLLKNCLTKILDSRKSQRSEVER</sequence>
<protein>
    <submittedName>
        <fullName evidence="1">Uncharacterized protein</fullName>
    </submittedName>
</protein>
<reference evidence="1 3" key="1">
    <citation type="journal article" date="2016" name="DNA Res.">
        <title>The complete genome sequencing of Prevotella intermedia strain OMA14 and a subsequent fine-scale, intra-species genomic comparison reveal an unusual amplification of conjugative and mobile transposons and identify a novel Prevotella-lineage-specific repeat.</title>
        <authorList>
            <person name="Naito M."/>
            <person name="Ogura Y."/>
            <person name="Itoh T."/>
            <person name="Shoji M."/>
            <person name="Okamoto M."/>
            <person name="Hayashi T."/>
            <person name="Nakayama K."/>
        </authorList>
    </citation>
    <scope>NUCLEOTIDE SEQUENCE [LARGE SCALE GENOMIC DNA]</scope>
    <source>
        <strain evidence="1 3">OMA14</strain>
    </source>
</reference>
<dbReference type="EMBL" id="AP014598">
    <property type="protein sequence ID" value="BAU19292.1"/>
    <property type="molecule type" value="Genomic_DNA"/>
</dbReference>
<proteinExistence type="predicted"/>
<dbReference type="RefSeq" id="WP_096404812.1">
    <property type="nucleotide sequence ID" value="NZ_AP014597.1"/>
</dbReference>
<organism evidence="1 3">
    <name type="scientific">Prevotella intermedia</name>
    <dbReference type="NCBI Taxonomy" id="28131"/>
    <lineage>
        <taxon>Bacteria</taxon>
        <taxon>Pseudomonadati</taxon>
        <taxon>Bacteroidota</taxon>
        <taxon>Bacteroidia</taxon>
        <taxon>Bacteroidales</taxon>
        <taxon>Prevotellaceae</taxon>
        <taxon>Prevotella</taxon>
    </lineage>
</organism>
<name>A0A0S3UGL6_PREIN</name>
<accession>A0A0S3UGL6</accession>
<evidence type="ECO:0000313" key="1">
    <source>
        <dbReference type="EMBL" id="BAU16660.1"/>
    </source>
</evidence>
<dbReference type="EMBL" id="AP014597">
    <property type="protein sequence ID" value="BAU16660.1"/>
    <property type="molecule type" value="Genomic_DNA"/>
</dbReference>
<evidence type="ECO:0000313" key="3">
    <source>
        <dbReference type="Proteomes" id="UP000217431"/>
    </source>
</evidence>
<evidence type="ECO:0000313" key="2">
    <source>
        <dbReference type="EMBL" id="BAU19292.1"/>
    </source>
</evidence>
<dbReference type="AlphaFoldDB" id="A0A0S3UGL6"/>
<dbReference type="Proteomes" id="UP000217431">
    <property type="component" value="Chromosome I"/>
</dbReference>
<gene>
    <name evidence="1" type="ORF">PIOMA14_I_0151</name>
    <name evidence="2" type="ORF">PIOMA14_II_0788</name>
</gene>
<dbReference type="Proteomes" id="UP000217431">
    <property type="component" value="Chromosome II"/>
</dbReference>